<organism evidence="3 4">
    <name type="scientific">Saccharopolyspora cebuensis</name>
    <dbReference type="NCBI Taxonomy" id="418759"/>
    <lineage>
        <taxon>Bacteria</taxon>
        <taxon>Bacillati</taxon>
        <taxon>Actinomycetota</taxon>
        <taxon>Actinomycetes</taxon>
        <taxon>Pseudonocardiales</taxon>
        <taxon>Pseudonocardiaceae</taxon>
        <taxon>Saccharopolyspora</taxon>
    </lineage>
</organism>
<dbReference type="Proteomes" id="UP001564626">
    <property type="component" value="Unassembled WGS sequence"/>
</dbReference>
<evidence type="ECO:0000313" key="3">
    <source>
        <dbReference type="EMBL" id="MEY8040727.1"/>
    </source>
</evidence>
<proteinExistence type="predicted"/>
<evidence type="ECO:0000313" key="4">
    <source>
        <dbReference type="Proteomes" id="UP001564626"/>
    </source>
</evidence>
<dbReference type="RefSeq" id="WP_345360490.1">
    <property type="nucleotide sequence ID" value="NZ_BAABII010000004.1"/>
</dbReference>
<gene>
    <name evidence="3" type="ORF">AB8O55_15070</name>
</gene>
<dbReference type="Gene3D" id="2.30.110.10">
    <property type="entry name" value="Electron Transport, Fmn-binding Protein, Chain A"/>
    <property type="match status" value="1"/>
</dbReference>
<name>A0ABV4CI09_9PSEU</name>
<dbReference type="InterPro" id="IPR052019">
    <property type="entry name" value="F420H2_bilvrd_red/Heme_oxyg"/>
</dbReference>
<evidence type="ECO:0000256" key="1">
    <source>
        <dbReference type="ARBA" id="ARBA00023002"/>
    </source>
</evidence>
<keyword evidence="4" id="KW-1185">Reference proteome</keyword>
<dbReference type="PANTHER" id="PTHR35176">
    <property type="entry name" value="HEME OXYGENASE HI_0854-RELATED"/>
    <property type="match status" value="1"/>
</dbReference>
<dbReference type="InterPro" id="IPR012349">
    <property type="entry name" value="Split_barrel_FMN-bd"/>
</dbReference>
<dbReference type="PANTHER" id="PTHR35176:SF6">
    <property type="entry name" value="HEME OXYGENASE HI_0854-RELATED"/>
    <property type="match status" value="1"/>
</dbReference>
<dbReference type="SUPFAM" id="SSF50475">
    <property type="entry name" value="FMN-binding split barrel"/>
    <property type="match status" value="1"/>
</dbReference>
<accession>A0ABV4CI09</accession>
<reference evidence="3 4" key="1">
    <citation type="submission" date="2024-08" db="EMBL/GenBank/DDBJ databases">
        <title>Genome mining of Saccharopolyspora cebuensis PGLac3 from Nigerian medicinal plant.</title>
        <authorList>
            <person name="Ezeobiora C.E."/>
            <person name="Igbokwe N.H."/>
            <person name="Amin D.H."/>
            <person name="Mendie U.E."/>
        </authorList>
    </citation>
    <scope>NUCLEOTIDE SEQUENCE [LARGE SCALE GENOMIC DNA]</scope>
    <source>
        <strain evidence="3 4">PGLac3</strain>
    </source>
</reference>
<protein>
    <submittedName>
        <fullName evidence="3">Pyridoxamine 5'-phosphate oxidase family protein</fullName>
    </submittedName>
</protein>
<comment type="caution">
    <text evidence="3">The sequence shown here is derived from an EMBL/GenBank/DDBJ whole genome shotgun (WGS) entry which is preliminary data.</text>
</comment>
<dbReference type="EMBL" id="JBGEHV010000025">
    <property type="protein sequence ID" value="MEY8040727.1"/>
    <property type="molecule type" value="Genomic_DNA"/>
</dbReference>
<sequence>MVTWQEFEERAPDMADAVRARLTAHRHHVLATLRADGSPRVSGTELDWRGADLVLGSMPRSRKALDLRRDGRCAVHADPADELADGPDCKLAGTAVEVTGAEHREWVAQVRPPSADSHLFRLDLAEVVTTGLSPERTHLVIRRWTPDRGVEEHHRT</sequence>
<feature type="domain" description="Pyridoxamine 5'-phosphate oxidase N-terminal" evidence="2">
    <location>
        <begin position="15"/>
        <end position="128"/>
    </location>
</feature>
<keyword evidence="1" id="KW-0560">Oxidoreductase</keyword>
<dbReference type="InterPro" id="IPR011576">
    <property type="entry name" value="Pyridox_Oxase_N"/>
</dbReference>
<dbReference type="Pfam" id="PF01243">
    <property type="entry name" value="PNPOx_N"/>
    <property type="match status" value="1"/>
</dbReference>
<evidence type="ECO:0000259" key="2">
    <source>
        <dbReference type="Pfam" id="PF01243"/>
    </source>
</evidence>